<dbReference type="Proteomes" id="UP000051326">
    <property type="component" value="Unassembled WGS sequence"/>
</dbReference>
<dbReference type="EMBL" id="CYSR01000021">
    <property type="protein sequence ID" value="CUH99751.1"/>
    <property type="molecule type" value="Genomic_DNA"/>
</dbReference>
<dbReference type="GO" id="GO:0019825">
    <property type="term" value="F:oxygen binding"/>
    <property type="evidence" value="ECO:0007669"/>
    <property type="project" value="InterPro"/>
</dbReference>
<organism evidence="1 2">
    <name type="scientific">Leisingera aquaemixtae</name>
    <dbReference type="NCBI Taxonomy" id="1396826"/>
    <lineage>
        <taxon>Bacteria</taxon>
        <taxon>Pseudomonadati</taxon>
        <taxon>Pseudomonadota</taxon>
        <taxon>Alphaproteobacteria</taxon>
        <taxon>Rhodobacterales</taxon>
        <taxon>Roseobacteraceae</taxon>
        <taxon>Leisingera</taxon>
    </lineage>
</organism>
<dbReference type="Pfam" id="PF06748">
    <property type="entry name" value="DUF1217"/>
    <property type="match status" value="5"/>
</dbReference>
<dbReference type="InterPro" id="IPR010626">
    <property type="entry name" value="DUF1217"/>
</dbReference>
<dbReference type="RefSeq" id="WP_058285878.1">
    <property type="nucleotide sequence ID" value="NZ_CYSR01000021.1"/>
</dbReference>
<dbReference type="PROSITE" id="PS00208">
    <property type="entry name" value="PLANT_GLOBIN"/>
    <property type="match status" value="1"/>
</dbReference>
<sequence>MSFTPYVFGTGIAGWSFLQRTRDQQQEVYEKSPVLDRTVQDFTQRITSIQSADQLLDDYNLLTVTLGAFGLDEDINNRAFIKQVLESDMSDPKSIVNRLNDSRYQALAETFGFGSSDGPKLPSARAGSEFAGITTPDDLLSNSTLLRKALGNAGLEGLENNQFFLQKVLESDLDDPNSFANKLSDPRYAAFAGQFDFGQAPEYENSIEALVSEFNQHTDGLASADDLLADEDLLQAVIDTFGLERTYPDFLRRVLNSDTTDPDSFVNQLEDKRYLAVSEAFGFGWPDINAMTDPEELLSNPQLLAHALDTFNLSDRGETYLRQVLESDLSDPNSFVNQPENLAFYDFADAFQNQWPEPVSKMQVFADEITDKLGTFTNPRELVFDLSLFEATLDLFGQSKRSTDFDTVLKAFESDLSSRTSYANTHYDTGLKAMTQAFSFNAGETSREYPEGFAEELAELYTTRQFEIEIGNSDPNMRLALALERELQDVVDEGGSENAHWYNIIGSPPLRTVFETALGLPSGIAQLDIDRQLVEMKDRAFSAFGTTHPADFLEPEMLDQFRKRFLLLSDLNTF</sequence>
<gene>
    <name evidence="1" type="ORF">PHA8399_01877</name>
</gene>
<dbReference type="AlphaFoldDB" id="A0A0P1H9S9"/>
<dbReference type="GO" id="GO:0020037">
    <property type="term" value="F:heme binding"/>
    <property type="evidence" value="ECO:0007669"/>
    <property type="project" value="InterPro"/>
</dbReference>
<dbReference type="Gene3D" id="1.10.3700.10">
    <property type="entry name" value="AGR C 984p-like"/>
    <property type="match status" value="5"/>
</dbReference>
<dbReference type="SUPFAM" id="SSF158837">
    <property type="entry name" value="AGR C 984p-like"/>
    <property type="match status" value="5"/>
</dbReference>
<proteinExistence type="predicted"/>
<evidence type="ECO:0000313" key="1">
    <source>
        <dbReference type="EMBL" id="CUH99751.1"/>
    </source>
</evidence>
<dbReference type="InterPro" id="IPR019824">
    <property type="entry name" value="Leghaemoglobin_Fe_BS"/>
</dbReference>
<reference evidence="1 2" key="1">
    <citation type="submission" date="2015-09" db="EMBL/GenBank/DDBJ databases">
        <authorList>
            <consortium name="Swine Surveillance"/>
        </authorList>
    </citation>
    <scope>NUCLEOTIDE SEQUENCE [LARGE SCALE GENOMIC DNA]</scope>
    <source>
        <strain evidence="1 2">CECT 8399</strain>
    </source>
</reference>
<name>A0A0P1H9S9_9RHOB</name>
<dbReference type="InterPro" id="IPR023157">
    <property type="entry name" value="AGR-C-984p-like_sf"/>
</dbReference>
<protein>
    <recommendedName>
        <fullName evidence="3">Flagellar protein</fullName>
    </recommendedName>
</protein>
<dbReference type="STRING" id="1396826.PHA8399_01877"/>
<accession>A0A0P1H9S9</accession>
<evidence type="ECO:0000313" key="2">
    <source>
        <dbReference type="Proteomes" id="UP000051326"/>
    </source>
</evidence>
<evidence type="ECO:0008006" key="3">
    <source>
        <dbReference type="Google" id="ProtNLM"/>
    </source>
</evidence>